<accession>A0A5E4SZ94</accession>
<evidence type="ECO:0000259" key="5">
    <source>
        <dbReference type="PROSITE" id="PS50931"/>
    </source>
</evidence>
<feature type="domain" description="HTH lysR-type" evidence="5">
    <location>
        <begin position="44"/>
        <end position="101"/>
    </location>
</feature>
<dbReference type="Pfam" id="PF03466">
    <property type="entry name" value="LysR_substrate"/>
    <property type="match status" value="1"/>
</dbReference>
<dbReference type="SUPFAM" id="SSF53850">
    <property type="entry name" value="Periplasmic binding protein-like II"/>
    <property type="match status" value="1"/>
</dbReference>
<dbReference type="Gene3D" id="1.10.10.10">
    <property type="entry name" value="Winged helix-like DNA-binding domain superfamily/Winged helix DNA-binding domain"/>
    <property type="match status" value="1"/>
</dbReference>
<gene>
    <name evidence="6" type="ORF">PAN31108_01097</name>
</gene>
<dbReference type="Pfam" id="PF00126">
    <property type="entry name" value="HTH_1"/>
    <property type="match status" value="1"/>
</dbReference>
<reference evidence="6 7" key="1">
    <citation type="submission" date="2019-08" db="EMBL/GenBank/DDBJ databases">
        <authorList>
            <person name="Peeters C."/>
        </authorList>
    </citation>
    <scope>NUCLEOTIDE SEQUENCE [LARGE SCALE GENOMIC DNA]</scope>
    <source>
        <strain evidence="6 7">LMG 31108</strain>
    </source>
</reference>
<keyword evidence="7" id="KW-1185">Reference proteome</keyword>
<dbReference type="EMBL" id="CABPSB010000003">
    <property type="protein sequence ID" value="VVD80925.1"/>
    <property type="molecule type" value="Genomic_DNA"/>
</dbReference>
<proteinExistence type="inferred from homology"/>
<evidence type="ECO:0000256" key="2">
    <source>
        <dbReference type="ARBA" id="ARBA00023015"/>
    </source>
</evidence>
<evidence type="ECO:0000313" key="7">
    <source>
        <dbReference type="Proteomes" id="UP000406256"/>
    </source>
</evidence>
<evidence type="ECO:0000256" key="4">
    <source>
        <dbReference type="ARBA" id="ARBA00023163"/>
    </source>
</evidence>
<dbReference type="Gene3D" id="3.40.190.290">
    <property type="match status" value="1"/>
</dbReference>
<dbReference type="GO" id="GO:0043565">
    <property type="term" value="F:sequence-specific DNA binding"/>
    <property type="evidence" value="ECO:0007669"/>
    <property type="project" value="TreeGrafter"/>
</dbReference>
<dbReference type="PANTHER" id="PTHR30427:SF1">
    <property type="entry name" value="TRANSCRIPTIONAL ACTIVATOR PROTEIN LYSR"/>
    <property type="match status" value="1"/>
</dbReference>
<dbReference type="PANTHER" id="PTHR30427">
    <property type="entry name" value="TRANSCRIPTIONAL ACTIVATOR PROTEIN LYSR"/>
    <property type="match status" value="1"/>
</dbReference>
<organism evidence="6 7">
    <name type="scientific">Pandoraea anhela</name>
    <dbReference type="NCBI Taxonomy" id="2508295"/>
    <lineage>
        <taxon>Bacteria</taxon>
        <taxon>Pseudomonadati</taxon>
        <taxon>Pseudomonadota</taxon>
        <taxon>Betaproteobacteria</taxon>
        <taxon>Burkholderiales</taxon>
        <taxon>Burkholderiaceae</taxon>
        <taxon>Pandoraea</taxon>
    </lineage>
</organism>
<dbReference type="InterPro" id="IPR005119">
    <property type="entry name" value="LysR_subst-bd"/>
</dbReference>
<dbReference type="InterPro" id="IPR036388">
    <property type="entry name" value="WH-like_DNA-bd_sf"/>
</dbReference>
<keyword evidence="2" id="KW-0805">Transcription regulation</keyword>
<dbReference type="GO" id="GO:0003700">
    <property type="term" value="F:DNA-binding transcription factor activity"/>
    <property type="evidence" value="ECO:0007669"/>
    <property type="project" value="InterPro"/>
</dbReference>
<dbReference type="FunFam" id="1.10.10.10:FF:000001">
    <property type="entry name" value="LysR family transcriptional regulator"/>
    <property type="match status" value="1"/>
</dbReference>
<dbReference type="InterPro" id="IPR000847">
    <property type="entry name" value="LysR_HTH_N"/>
</dbReference>
<evidence type="ECO:0000256" key="3">
    <source>
        <dbReference type="ARBA" id="ARBA00023125"/>
    </source>
</evidence>
<dbReference type="PRINTS" id="PR00039">
    <property type="entry name" value="HTHLYSR"/>
</dbReference>
<dbReference type="GO" id="GO:0010628">
    <property type="term" value="P:positive regulation of gene expression"/>
    <property type="evidence" value="ECO:0007669"/>
    <property type="project" value="TreeGrafter"/>
</dbReference>
<comment type="similarity">
    <text evidence="1">Belongs to the LysR transcriptional regulatory family.</text>
</comment>
<dbReference type="SUPFAM" id="SSF46785">
    <property type="entry name" value="Winged helix' DNA-binding domain"/>
    <property type="match status" value="1"/>
</dbReference>
<protein>
    <submittedName>
        <fullName evidence="6">LysR family transcriptional regulator</fullName>
    </submittedName>
</protein>
<sequence length="369" mass="39103">MLAVEEYAIRIQGFAISTAMASSITGALARRGTRRRFVPTPSQMELRQLEAFAAVMSTGSVTAAGRLLGRSQPAITRMIQELEAEIGYALFTRSGPRVTPTEQGFLLFEDVEHVLAGMQQIRSRADEIARGQTRPLHVAATSALAAGLVPAALALPGLAHDTHQIQMRSTSPEQVVHAVLTGAADIGVTSLPLEHRGIVVHWIGESACVAAVRADDPLAAHERLPLAACAGRRIITMQNPYRLRRRLDQAFSQAGVAPAGLIETNASINAMTAVRAGLGVAVLEPVTAYGLPLADVAVRPIDADIPFFFGVITRDARAPSPAALAFVEALANAARDLLPGFVQRAATEHAQVLQSLYGDLPAPKEAQSS</sequence>
<evidence type="ECO:0000256" key="1">
    <source>
        <dbReference type="ARBA" id="ARBA00009437"/>
    </source>
</evidence>
<dbReference type="PROSITE" id="PS50931">
    <property type="entry name" value="HTH_LYSR"/>
    <property type="match status" value="1"/>
</dbReference>
<dbReference type="AlphaFoldDB" id="A0A5E4SZ94"/>
<dbReference type="Proteomes" id="UP000406256">
    <property type="component" value="Unassembled WGS sequence"/>
</dbReference>
<dbReference type="InterPro" id="IPR036390">
    <property type="entry name" value="WH_DNA-bd_sf"/>
</dbReference>
<keyword evidence="3" id="KW-0238">DNA-binding</keyword>
<name>A0A5E4SZ94_9BURK</name>
<evidence type="ECO:0000313" key="6">
    <source>
        <dbReference type="EMBL" id="VVD80925.1"/>
    </source>
</evidence>
<keyword evidence="4" id="KW-0804">Transcription</keyword>